<gene>
    <name evidence="1" type="ORF">LOK49_LG07G00061</name>
</gene>
<dbReference type="EMBL" id="CM045764">
    <property type="protein sequence ID" value="KAI8006798.1"/>
    <property type="molecule type" value="Genomic_DNA"/>
</dbReference>
<sequence>MVVAEAVGGGCDSGRVKVAEIKVLSEEIGLPEEIKCDVNLLLSTLCTHSIQTREGIIVKALDCNAAVTSQDALAKTIYARLFDWLVEKI</sequence>
<evidence type="ECO:0000313" key="1">
    <source>
        <dbReference type="EMBL" id="KAI8006798.1"/>
    </source>
</evidence>
<protein>
    <submittedName>
        <fullName evidence="1">Myosin-15</fullName>
    </submittedName>
</protein>
<evidence type="ECO:0000313" key="2">
    <source>
        <dbReference type="Proteomes" id="UP001060215"/>
    </source>
</evidence>
<reference evidence="1 2" key="1">
    <citation type="journal article" date="2022" name="Plant J.">
        <title>Chromosome-level genome of Camellia lanceoleosa provides a valuable resource for understanding genome evolution and self-incompatibility.</title>
        <authorList>
            <person name="Gong W."/>
            <person name="Xiao S."/>
            <person name="Wang L."/>
            <person name="Liao Z."/>
            <person name="Chang Y."/>
            <person name="Mo W."/>
            <person name="Hu G."/>
            <person name="Li W."/>
            <person name="Zhao G."/>
            <person name="Zhu H."/>
            <person name="Hu X."/>
            <person name="Ji K."/>
            <person name="Xiang X."/>
            <person name="Song Q."/>
            <person name="Yuan D."/>
            <person name="Jin S."/>
            <person name="Zhang L."/>
        </authorList>
    </citation>
    <scope>NUCLEOTIDE SEQUENCE [LARGE SCALE GENOMIC DNA]</scope>
    <source>
        <strain evidence="1">SQ_2022a</strain>
    </source>
</reference>
<name>A0ACC0H034_9ERIC</name>
<dbReference type="Proteomes" id="UP001060215">
    <property type="component" value="Chromosome 7"/>
</dbReference>
<accession>A0ACC0H034</accession>
<proteinExistence type="predicted"/>
<keyword evidence="2" id="KW-1185">Reference proteome</keyword>
<organism evidence="1 2">
    <name type="scientific">Camellia lanceoleosa</name>
    <dbReference type="NCBI Taxonomy" id="1840588"/>
    <lineage>
        <taxon>Eukaryota</taxon>
        <taxon>Viridiplantae</taxon>
        <taxon>Streptophyta</taxon>
        <taxon>Embryophyta</taxon>
        <taxon>Tracheophyta</taxon>
        <taxon>Spermatophyta</taxon>
        <taxon>Magnoliopsida</taxon>
        <taxon>eudicotyledons</taxon>
        <taxon>Gunneridae</taxon>
        <taxon>Pentapetalae</taxon>
        <taxon>asterids</taxon>
        <taxon>Ericales</taxon>
        <taxon>Theaceae</taxon>
        <taxon>Camellia</taxon>
    </lineage>
</organism>
<comment type="caution">
    <text evidence="1">The sequence shown here is derived from an EMBL/GenBank/DDBJ whole genome shotgun (WGS) entry which is preliminary data.</text>
</comment>